<gene>
    <name evidence="7" type="primary">PPM1D</name>
    <name evidence="7" type="ORF">DERP_008465</name>
</gene>
<evidence type="ECO:0000313" key="7">
    <source>
        <dbReference type="EMBL" id="KAH9414268.1"/>
    </source>
</evidence>
<keyword evidence="1" id="KW-0479">Metal-binding</keyword>
<dbReference type="SUPFAM" id="SSF81606">
    <property type="entry name" value="PP2C-like"/>
    <property type="match status" value="1"/>
</dbReference>
<dbReference type="InterPro" id="IPR036457">
    <property type="entry name" value="PPM-type-like_dom_sf"/>
</dbReference>
<reference evidence="7 8" key="2">
    <citation type="journal article" date="2022" name="Mol. Biol. Evol.">
        <title>Comparative Genomics Reveals Insights into the Divergent Evolution of Astigmatic Mites and Household Pest Adaptations.</title>
        <authorList>
            <person name="Xiong Q."/>
            <person name="Wan A.T."/>
            <person name="Liu X."/>
            <person name="Fung C.S."/>
            <person name="Xiao X."/>
            <person name="Malainual N."/>
            <person name="Hou J."/>
            <person name="Wang L."/>
            <person name="Wang M."/>
            <person name="Yang K.Y."/>
            <person name="Cui Y."/>
            <person name="Leung E.L."/>
            <person name="Nong W."/>
            <person name="Shin S.K."/>
            <person name="Au S.W."/>
            <person name="Jeong K.Y."/>
            <person name="Chew F.T."/>
            <person name="Hui J.H."/>
            <person name="Leung T.F."/>
            <person name="Tungtrongchitr A."/>
            <person name="Zhong N."/>
            <person name="Liu Z."/>
            <person name="Tsui S.K."/>
        </authorList>
    </citation>
    <scope>NUCLEOTIDE SEQUENCE [LARGE SCALE GENOMIC DNA]</scope>
    <source>
        <strain evidence="7">Derp</strain>
    </source>
</reference>
<accession>A0ABQ8IVE2</accession>
<proteinExistence type="inferred from homology"/>
<evidence type="ECO:0000256" key="1">
    <source>
        <dbReference type="ARBA" id="ARBA00022723"/>
    </source>
</evidence>
<evidence type="ECO:0000313" key="8">
    <source>
        <dbReference type="Proteomes" id="UP000887458"/>
    </source>
</evidence>
<dbReference type="InterPro" id="IPR000222">
    <property type="entry name" value="PP2C_BS"/>
</dbReference>
<dbReference type="SMART" id="SM00332">
    <property type="entry name" value="PP2Cc"/>
    <property type="match status" value="1"/>
</dbReference>
<feature type="region of interest" description="Disordered" evidence="5">
    <location>
        <begin position="696"/>
        <end position="722"/>
    </location>
</feature>
<feature type="compositionally biased region" description="Acidic residues" evidence="5">
    <location>
        <begin position="668"/>
        <end position="683"/>
    </location>
</feature>
<reference evidence="7 8" key="1">
    <citation type="journal article" date="2018" name="J. Allergy Clin. Immunol.">
        <title>High-quality assembly of Dermatophagoides pteronyssinus genome and transcriptome reveals a wide range of novel allergens.</title>
        <authorList>
            <person name="Liu X.Y."/>
            <person name="Yang K.Y."/>
            <person name="Wang M.Q."/>
            <person name="Kwok J.S."/>
            <person name="Zeng X."/>
            <person name="Yang Z."/>
            <person name="Xiao X.J."/>
            <person name="Lau C.P."/>
            <person name="Li Y."/>
            <person name="Huang Z.M."/>
            <person name="Ba J.G."/>
            <person name="Yim A.K."/>
            <person name="Ouyang C.Y."/>
            <person name="Ngai S.M."/>
            <person name="Chan T.F."/>
            <person name="Leung E.L."/>
            <person name="Liu L."/>
            <person name="Liu Z.G."/>
            <person name="Tsui S.K."/>
        </authorList>
    </citation>
    <scope>NUCLEOTIDE SEQUENCE [LARGE SCALE GENOMIC DNA]</scope>
    <source>
        <strain evidence="7">Derp</strain>
    </source>
</reference>
<comment type="similarity">
    <text evidence="4">Belongs to the PP2C family.</text>
</comment>
<sequence length="722" mass="82488">MKLEELQSTNDHSQSSLSSSSNLRLRISVSSHQGGRKYMEDEYIIIHYQPKNLNHQETKSSVNNNDDNLFQKSFVFFGIFDGHGGDMAARYTRQNLCHNIVRQRKFWSNDDDQICLAIHKGFVRTQKEMLREVEKWPRTTTGLPSTSGTTASILFIMNGKYYTGHVGDSRIVLGRKMKNSQQWQAYPMTRDHKPESPRERKRIEATGGQVMNKSGIGRVVWNRPRRIIRSDDSTIQIVYDMIPFLSVARSLGDLWSLNRRLNKFIVSPEPDVKCIPIDTMNDKCLILASDGRSDNTTVLVVMLNQIIEQQQQGNHHQQQQIFDQYEFDLNSEDSFGSSSSSSTTLSPSSSSLITLMIGDTIHSLDRFDRQQTDENFLEIKPKDDEEIELIVDQILNRLANDNDIDNNLPSINNELFSELIDDEQMSSIKVTTIQSDYSNNNNNKPIVSICELNNHSSPSLSIIKDQQQISNVYCRINFNYSFNHYSSSLSSYHKSIQQGQSSTTTIMNNGAMLANKMISSSTSSSSSMNDLVVSRINLINSIENLSTTMNRNVHYDQKSDSTNLDHHESLATKSIKRKISSSLSLDIPKNLLSSSSLSSIINNNDHQQSDNIIDLNNKIDNGQIIDNQRIKRHCVQQNSNDNDDDQLNKIESQNEQNERKLLLKSNQIDDEEEEDDDDDDDEEFNLFADHHHRTSSGHLIHLNPHHHHHHHHQQPLMASTNE</sequence>
<dbReference type="InterPro" id="IPR015655">
    <property type="entry name" value="PP2C"/>
</dbReference>
<dbReference type="PANTHER" id="PTHR47992">
    <property type="entry name" value="PROTEIN PHOSPHATASE"/>
    <property type="match status" value="1"/>
</dbReference>
<name>A0ABQ8IVE2_DERPT</name>
<dbReference type="InterPro" id="IPR001932">
    <property type="entry name" value="PPM-type_phosphatase-like_dom"/>
</dbReference>
<organism evidence="7 8">
    <name type="scientific">Dermatophagoides pteronyssinus</name>
    <name type="common">European house dust mite</name>
    <dbReference type="NCBI Taxonomy" id="6956"/>
    <lineage>
        <taxon>Eukaryota</taxon>
        <taxon>Metazoa</taxon>
        <taxon>Ecdysozoa</taxon>
        <taxon>Arthropoda</taxon>
        <taxon>Chelicerata</taxon>
        <taxon>Arachnida</taxon>
        <taxon>Acari</taxon>
        <taxon>Acariformes</taxon>
        <taxon>Sarcoptiformes</taxon>
        <taxon>Astigmata</taxon>
        <taxon>Psoroptidia</taxon>
        <taxon>Analgoidea</taxon>
        <taxon>Pyroglyphidae</taxon>
        <taxon>Dermatophagoidinae</taxon>
        <taxon>Dermatophagoides</taxon>
    </lineage>
</organism>
<feature type="domain" description="PPM-type phosphatase" evidence="6">
    <location>
        <begin position="26"/>
        <end position="360"/>
    </location>
</feature>
<dbReference type="PROSITE" id="PS01032">
    <property type="entry name" value="PPM_1"/>
    <property type="match status" value="1"/>
</dbReference>
<evidence type="ECO:0000259" key="6">
    <source>
        <dbReference type="PROSITE" id="PS51746"/>
    </source>
</evidence>
<protein>
    <submittedName>
        <fullName evidence="7">Protein phosphatase 1D</fullName>
    </submittedName>
</protein>
<feature type="region of interest" description="Disordered" evidence="5">
    <location>
        <begin position="653"/>
        <end position="683"/>
    </location>
</feature>
<dbReference type="EMBL" id="NJHN03000112">
    <property type="protein sequence ID" value="KAH9414268.1"/>
    <property type="molecule type" value="Genomic_DNA"/>
</dbReference>
<dbReference type="Proteomes" id="UP000887458">
    <property type="component" value="Unassembled WGS sequence"/>
</dbReference>
<keyword evidence="2 4" id="KW-0378">Hydrolase</keyword>
<evidence type="ECO:0000256" key="2">
    <source>
        <dbReference type="ARBA" id="ARBA00022801"/>
    </source>
</evidence>
<evidence type="ECO:0000256" key="4">
    <source>
        <dbReference type="RuleBase" id="RU003465"/>
    </source>
</evidence>
<dbReference type="Gene3D" id="3.60.40.10">
    <property type="entry name" value="PPM-type phosphatase domain"/>
    <property type="match status" value="1"/>
</dbReference>
<dbReference type="CDD" id="cd00143">
    <property type="entry name" value="PP2Cc"/>
    <property type="match status" value="1"/>
</dbReference>
<evidence type="ECO:0000256" key="5">
    <source>
        <dbReference type="SAM" id="MobiDB-lite"/>
    </source>
</evidence>
<dbReference type="Pfam" id="PF00481">
    <property type="entry name" value="PP2C"/>
    <property type="match status" value="1"/>
</dbReference>
<keyword evidence="8" id="KW-1185">Reference proteome</keyword>
<dbReference type="PROSITE" id="PS51746">
    <property type="entry name" value="PPM_2"/>
    <property type="match status" value="1"/>
</dbReference>
<comment type="caution">
    <text evidence="7">The sequence shown here is derived from an EMBL/GenBank/DDBJ whole genome shotgun (WGS) entry which is preliminary data.</text>
</comment>
<keyword evidence="3 4" id="KW-0904">Protein phosphatase</keyword>
<feature type="compositionally biased region" description="Basic residues" evidence="5">
    <location>
        <begin position="703"/>
        <end position="713"/>
    </location>
</feature>
<evidence type="ECO:0000256" key="3">
    <source>
        <dbReference type="ARBA" id="ARBA00022912"/>
    </source>
</evidence>